<protein>
    <submittedName>
        <fullName evidence="2">Uncharacterized protein</fullName>
    </submittedName>
</protein>
<feature type="region of interest" description="Disordered" evidence="1">
    <location>
        <begin position="1"/>
        <end position="176"/>
    </location>
</feature>
<accession>A0A1B9GVM9</accession>
<feature type="compositionally biased region" description="Polar residues" evidence="1">
    <location>
        <begin position="81"/>
        <end position="99"/>
    </location>
</feature>
<dbReference type="Proteomes" id="UP000092666">
    <property type="component" value="Unassembled WGS sequence"/>
</dbReference>
<evidence type="ECO:0000313" key="3">
    <source>
        <dbReference type="Proteomes" id="UP000092666"/>
    </source>
</evidence>
<organism evidence="2 3">
    <name type="scientific">Kwoniella heveanensis BCC8398</name>
    <dbReference type="NCBI Taxonomy" id="1296120"/>
    <lineage>
        <taxon>Eukaryota</taxon>
        <taxon>Fungi</taxon>
        <taxon>Dikarya</taxon>
        <taxon>Basidiomycota</taxon>
        <taxon>Agaricomycotina</taxon>
        <taxon>Tremellomycetes</taxon>
        <taxon>Tremellales</taxon>
        <taxon>Cryptococcaceae</taxon>
        <taxon>Kwoniella</taxon>
    </lineage>
</organism>
<keyword evidence="3" id="KW-1185">Reference proteome</keyword>
<sequence>MSTESPTVPDIPTSTASGSPPSSPSIAPSQSGRRISFADGVVTRHTGSMGVPFTKTFEDASEENAETWAARRQRRLGHRGSSPSSQANLPGSQGYTYQSFDDVFASSGSPASSKGDKADDPSGLSRVGTNESIASTASGNSTTGPKASGQTSSNPGPSPSASSWRFSVLGWDGAKP</sequence>
<feature type="compositionally biased region" description="Polar residues" evidence="1">
    <location>
        <begin position="127"/>
        <end position="151"/>
    </location>
</feature>
<reference evidence="3" key="2">
    <citation type="submission" date="2013-12" db="EMBL/GenBank/DDBJ databases">
        <title>Evolution of pathogenesis and genome organization in the Tremellales.</title>
        <authorList>
            <person name="Cuomo C."/>
            <person name="Litvintseva A."/>
            <person name="Heitman J."/>
            <person name="Chen Y."/>
            <person name="Sun S."/>
            <person name="Springer D."/>
            <person name="Dromer F."/>
            <person name="Young S."/>
            <person name="Zeng Q."/>
            <person name="Chapman S."/>
            <person name="Gujja S."/>
            <person name="Saif S."/>
            <person name="Birren B."/>
        </authorList>
    </citation>
    <scope>NUCLEOTIDE SEQUENCE [LARGE SCALE GENOMIC DNA]</scope>
    <source>
        <strain evidence="3">BCC8398</strain>
    </source>
</reference>
<evidence type="ECO:0000256" key="1">
    <source>
        <dbReference type="SAM" id="MobiDB-lite"/>
    </source>
</evidence>
<reference evidence="2 3" key="1">
    <citation type="submission" date="2013-07" db="EMBL/GenBank/DDBJ databases">
        <title>The Genome Sequence of Cryptococcus heveanensis BCC8398.</title>
        <authorList>
            <consortium name="The Broad Institute Genome Sequencing Platform"/>
            <person name="Cuomo C."/>
            <person name="Litvintseva A."/>
            <person name="Chen Y."/>
            <person name="Heitman J."/>
            <person name="Sun S."/>
            <person name="Springer D."/>
            <person name="Dromer F."/>
            <person name="Young S.K."/>
            <person name="Zeng Q."/>
            <person name="Gargeya S."/>
            <person name="Fitzgerald M."/>
            <person name="Abouelleil A."/>
            <person name="Alvarado L."/>
            <person name="Berlin A.M."/>
            <person name="Chapman S.B."/>
            <person name="Dewar J."/>
            <person name="Goldberg J."/>
            <person name="Griggs A."/>
            <person name="Gujja S."/>
            <person name="Hansen M."/>
            <person name="Howarth C."/>
            <person name="Imamovic A."/>
            <person name="Larimer J."/>
            <person name="McCowan C."/>
            <person name="Murphy C."/>
            <person name="Pearson M."/>
            <person name="Priest M."/>
            <person name="Roberts A."/>
            <person name="Saif S."/>
            <person name="Shea T."/>
            <person name="Sykes S."/>
            <person name="Wortman J."/>
            <person name="Nusbaum C."/>
            <person name="Birren B."/>
        </authorList>
    </citation>
    <scope>NUCLEOTIDE SEQUENCE [LARGE SCALE GENOMIC DNA]</scope>
    <source>
        <strain evidence="2 3">BCC8398</strain>
    </source>
</reference>
<proteinExistence type="predicted"/>
<feature type="compositionally biased region" description="Low complexity" evidence="1">
    <location>
        <begin position="152"/>
        <end position="163"/>
    </location>
</feature>
<name>A0A1B9GVM9_9TREE</name>
<dbReference type="AlphaFoldDB" id="A0A1B9GVM9"/>
<dbReference type="EMBL" id="KI669500">
    <property type="protein sequence ID" value="OCF35071.1"/>
    <property type="molecule type" value="Genomic_DNA"/>
</dbReference>
<gene>
    <name evidence="2" type="ORF">I316_03111</name>
</gene>
<feature type="compositionally biased region" description="Low complexity" evidence="1">
    <location>
        <begin position="11"/>
        <end position="32"/>
    </location>
</feature>
<evidence type="ECO:0000313" key="2">
    <source>
        <dbReference type="EMBL" id="OCF35071.1"/>
    </source>
</evidence>